<comment type="caution">
    <text evidence="3">The sequence shown here is derived from an EMBL/GenBank/DDBJ whole genome shotgun (WGS) entry which is preliminary data.</text>
</comment>
<dbReference type="Pfam" id="PF00201">
    <property type="entry name" value="UDPGT"/>
    <property type="match status" value="1"/>
</dbReference>
<dbReference type="FunFam" id="3.40.50.2000:FF:000060">
    <property type="entry name" value="Glycosyltransferase"/>
    <property type="match status" value="1"/>
</dbReference>
<dbReference type="OMA" id="WFHQQFQ"/>
<keyword evidence="2" id="KW-0808">Transferase</keyword>
<dbReference type="Gene3D" id="3.40.50.2000">
    <property type="entry name" value="Glycogen Phosphorylase B"/>
    <property type="match status" value="2"/>
</dbReference>
<gene>
    <name evidence="3" type="ORF">KI387_027539</name>
</gene>
<evidence type="ECO:0000313" key="4">
    <source>
        <dbReference type="Proteomes" id="UP000824469"/>
    </source>
</evidence>
<dbReference type="CDD" id="cd03784">
    <property type="entry name" value="GT1_Gtf-like"/>
    <property type="match status" value="1"/>
</dbReference>
<dbReference type="Proteomes" id="UP000824469">
    <property type="component" value="Unassembled WGS sequence"/>
</dbReference>
<evidence type="ECO:0000256" key="1">
    <source>
        <dbReference type="ARBA" id="ARBA00009995"/>
    </source>
</evidence>
<dbReference type="PANTHER" id="PTHR48047">
    <property type="entry name" value="GLYCOSYLTRANSFERASE"/>
    <property type="match status" value="1"/>
</dbReference>
<dbReference type="SUPFAM" id="SSF53756">
    <property type="entry name" value="UDP-Glycosyltransferase/glycogen phosphorylase"/>
    <property type="match status" value="1"/>
</dbReference>
<dbReference type="InterPro" id="IPR002213">
    <property type="entry name" value="UDP_glucos_trans"/>
</dbReference>
<evidence type="ECO:0000256" key="2">
    <source>
        <dbReference type="ARBA" id="ARBA00022679"/>
    </source>
</evidence>
<dbReference type="PANTHER" id="PTHR48047:SF107">
    <property type="entry name" value="UDP-GLYCOSYLTRANSFERASE 92A1-LIKE"/>
    <property type="match status" value="1"/>
</dbReference>
<organism evidence="3 4">
    <name type="scientific">Taxus chinensis</name>
    <name type="common">Chinese yew</name>
    <name type="synonym">Taxus wallichiana var. chinensis</name>
    <dbReference type="NCBI Taxonomy" id="29808"/>
    <lineage>
        <taxon>Eukaryota</taxon>
        <taxon>Viridiplantae</taxon>
        <taxon>Streptophyta</taxon>
        <taxon>Embryophyta</taxon>
        <taxon>Tracheophyta</taxon>
        <taxon>Spermatophyta</taxon>
        <taxon>Pinopsida</taxon>
        <taxon>Pinidae</taxon>
        <taxon>Conifers II</taxon>
        <taxon>Cupressales</taxon>
        <taxon>Taxaceae</taxon>
        <taxon>Taxus</taxon>
    </lineage>
</organism>
<sequence>MMSAFEKPHVVLVPFPALGHAIPLLDFANSLASFGIDITCVTTSANVHRLQHQMDHDIRLLVLPTPVVEGLPEGMESFDQVPTEQSGLIFDLVLKLEAPFNRWLEGQLVGKTVPPPVCIMHDVLLGWTMELPDKHNIARVVFNTYGAFATTLLHSAWLSASQNELEREGDSHLLSLELRTPLKLHKHEIDPMLFHPVMMDVIGRLQSVKEGWGMLVNTFEQLEPEYLQHLTKLTGKKVWSIGPVLPPACFGGGVKSSARGKMADVSVEQLLQWLDSQSSCSVLYISFGSHTFLTKEQSKALACGLEASEQPFIWAVKVSPQIEPMTSNTASDLCSTYLPEGFQERTKNRGLVIFGWVPQLVILSHASVGAFMSHCGWNSMLESTTLGVPFITWPMHVDQHFNSNLAIKLGIGIQACEHGAGIPDKQRVMDAVTLVLRKEEGKQMKRDAEKLKGTARNAVAYGGSSQANLLDFVREIRKLEMAIKTAGCAGSSKAKRQDDLTSEIYKLGVSETVCRFSPAIDCMRPRRKHTERGG</sequence>
<dbReference type="AlphaFoldDB" id="A0AA38FXV0"/>
<evidence type="ECO:0008006" key="5">
    <source>
        <dbReference type="Google" id="ProtNLM"/>
    </source>
</evidence>
<name>A0AA38FXV0_TAXCH</name>
<protein>
    <recommendedName>
        <fullName evidence="5">Glycosyltransferase</fullName>
    </recommendedName>
</protein>
<accession>A0AA38FXV0</accession>
<evidence type="ECO:0000313" key="3">
    <source>
        <dbReference type="EMBL" id="KAH9312504.1"/>
    </source>
</evidence>
<keyword evidence="4" id="KW-1185">Reference proteome</keyword>
<dbReference type="EMBL" id="JAHRHJ020000006">
    <property type="protein sequence ID" value="KAH9312504.1"/>
    <property type="molecule type" value="Genomic_DNA"/>
</dbReference>
<comment type="similarity">
    <text evidence="1">Belongs to the UDP-glycosyltransferase family.</text>
</comment>
<dbReference type="GO" id="GO:0035251">
    <property type="term" value="F:UDP-glucosyltransferase activity"/>
    <property type="evidence" value="ECO:0007669"/>
    <property type="project" value="TreeGrafter"/>
</dbReference>
<proteinExistence type="inferred from homology"/>
<reference evidence="3 4" key="1">
    <citation type="journal article" date="2021" name="Nat. Plants">
        <title>The Taxus genome provides insights into paclitaxel biosynthesis.</title>
        <authorList>
            <person name="Xiong X."/>
            <person name="Gou J."/>
            <person name="Liao Q."/>
            <person name="Li Y."/>
            <person name="Zhou Q."/>
            <person name="Bi G."/>
            <person name="Li C."/>
            <person name="Du R."/>
            <person name="Wang X."/>
            <person name="Sun T."/>
            <person name="Guo L."/>
            <person name="Liang H."/>
            <person name="Lu P."/>
            <person name="Wu Y."/>
            <person name="Zhang Z."/>
            <person name="Ro D.K."/>
            <person name="Shang Y."/>
            <person name="Huang S."/>
            <person name="Yan J."/>
        </authorList>
    </citation>
    <scope>NUCLEOTIDE SEQUENCE [LARGE SCALE GENOMIC DNA]</scope>
    <source>
        <strain evidence="3">Ta-2019</strain>
    </source>
</reference>